<sequence>MAFYKVSENVPTEDETMDKILRFSILRLFNFKHIDETSDNVVSLFVNLTKVYLKSLGNLSKKYAEHAGRTDVQQSDVQMALLEVGTKIVDLTKYIKDSSQISEYCAQKNPMVLHPQNPEPEKVMQIGEKKTSPYVPPFLPPFPDPHTYIRTKIQSEPECNYVNVRITEGNNLRTSQESVRDYMLRIHPTIPLFPKYVAKAEEESKIEYYQRKLELCRQFVPDFKANYESNYLNGTPPLEDLEMAEDEFKQKLKQQGLSEHLYYTPISVKQLVFEKVPTFSLLLDPQPEPCNYLRAMLPNDNKNEEEVMET</sequence>
<evidence type="ECO:0000313" key="9">
    <source>
        <dbReference type="WBParaSite" id="SVE_0438100.1"/>
    </source>
</evidence>
<evidence type="ECO:0000256" key="3">
    <source>
        <dbReference type="ARBA" id="ARBA00017307"/>
    </source>
</evidence>
<dbReference type="Proteomes" id="UP000035680">
    <property type="component" value="Unassembled WGS sequence"/>
</dbReference>
<evidence type="ECO:0000256" key="4">
    <source>
        <dbReference type="ARBA" id="ARBA00023015"/>
    </source>
</evidence>
<organism evidence="8 9">
    <name type="scientific">Strongyloides venezuelensis</name>
    <name type="common">Threadworm</name>
    <dbReference type="NCBI Taxonomy" id="75913"/>
    <lineage>
        <taxon>Eukaryota</taxon>
        <taxon>Metazoa</taxon>
        <taxon>Ecdysozoa</taxon>
        <taxon>Nematoda</taxon>
        <taxon>Chromadorea</taxon>
        <taxon>Rhabditida</taxon>
        <taxon>Tylenchina</taxon>
        <taxon>Panagrolaimomorpha</taxon>
        <taxon>Strongyloidoidea</taxon>
        <taxon>Strongyloididae</taxon>
        <taxon>Strongyloides</taxon>
    </lineage>
</organism>
<name>A0A0K0F6D7_STRVS</name>
<dbReference type="PANTHER" id="PTHR46469">
    <property type="entry name" value="TRANSCRIPTION INITIATION FACTOR TFIID SUBUNIT 8"/>
    <property type="match status" value="1"/>
</dbReference>
<dbReference type="AlphaFoldDB" id="A0A0K0F6D7"/>
<evidence type="ECO:0000259" key="7">
    <source>
        <dbReference type="SMART" id="SM00576"/>
    </source>
</evidence>
<keyword evidence="6" id="KW-0539">Nucleus</keyword>
<dbReference type="InterPro" id="IPR009072">
    <property type="entry name" value="Histone-fold"/>
</dbReference>
<evidence type="ECO:0000256" key="1">
    <source>
        <dbReference type="ARBA" id="ARBA00004123"/>
    </source>
</evidence>
<comment type="subcellular location">
    <subcellularLocation>
        <location evidence="1">Nucleus</location>
    </subcellularLocation>
</comment>
<dbReference type="STRING" id="75913.A0A0K0F6D7"/>
<proteinExistence type="inferred from homology"/>
<protein>
    <recommendedName>
        <fullName evidence="3">Transcription initiation factor TFIID subunit 8</fullName>
    </recommendedName>
</protein>
<keyword evidence="4" id="KW-0805">Transcription regulation</keyword>
<accession>A0A0K0F6D7</accession>
<dbReference type="InterPro" id="IPR006565">
    <property type="entry name" value="BTP"/>
</dbReference>
<comment type="similarity">
    <text evidence="2">Belongs to the TAF8 family.</text>
</comment>
<dbReference type="GO" id="GO:0046982">
    <property type="term" value="F:protein heterodimerization activity"/>
    <property type="evidence" value="ECO:0007669"/>
    <property type="project" value="InterPro"/>
</dbReference>
<dbReference type="GO" id="GO:0006367">
    <property type="term" value="P:transcription initiation at RNA polymerase II promoter"/>
    <property type="evidence" value="ECO:0007669"/>
    <property type="project" value="TreeGrafter"/>
</dbReference>
<dbReference type="InterPro" id="IPR019473">
    <property type="entry name" value="TFIID_su8_C"/>
</dbReference>
<evidence type="ECO:0000256" key="2">
    <source>
        <dbReference type="ARBA" id="ARBA00008767"/>
    </source>
</evidence>
<dbReference type="Pfam" id="PF10406">
    <property type="entry name" value="TAF8_C"/>
    <property type="match status" value="1"/>
</dbReference>
<reference evidence="9" key="2">
    <citation type="submission" date="2015-08" db="UniProtKB">
        <authorList>
            <consortium name="WormBaseParasite"/>
        </authorList>
    </citation>
    <scope>IDENTIFICATION</scope>
</reference>
<dbReference type="InterPro" id="IPR037818">
    <property type="entry name" value="TAF8"/>
</dbReference>
<feature type="domain" description="Bromodomain associated" evidence="7">
    <location>
        <begin position="14"/>
        <end position="90"/>
    </location>
</feature>
<dbReference type="GO" id="GO:0005669">
    <property type="term" value="C:transcription factor TFIID complex"/>
    <property type="evidence" value="ECO:0007669"/>
    <property type="project" value="InterPro"/>
</dbReference>
<keyword evidence="5" id="KW-0804">Transcription</keyword>
<reference evidence="8" key="1">
    <citation type="submission" date="2014-07" db="EMBL/GenBank/DDBJ databases">
        <authorList>
            <person name="Martin A.A"/>
            <person name="De Silva N."/>
        </authorList>
    </citation>
    <scope>NUCLEOTIDE SEQUENCE</scope>
</reference>
<evidence type="ECO:0000256" key="5">
    <source>
        <dbReference type="ARBA" id="ARBA00023163"/>
    </source>
</evidence>
<dbReference type="WBParaSite" id="SVE_0438100.1">
    <property type="protein sequence ID" value="SVE_0438100.1"/>
    <property type="gene ID" value="SVE_0438100"/>
</dbReference>
<dbReference type="SUPFAM" id="SSF47113">
    <property type="entry name" value="Histone-fold"/>
    <property type="match status" value="1"/>
</dbReference>
<dbReference type="SMART" id="SM00576">
    <property type="entry name" value="BTP"/>
    <property type="match status" value="1"/>
</dbReference>
<dbReference type="Gene3D" id="1.10.20.10">
    <property type="entry name" value="Histone, subunit A"/>
    <property type="match status" value="1"/>
</dbReference>
<dbReference type="Pfam" id="PF07524">
    <property type="entry name" value="Bromo_TP"/>
    <property type="match status" value="1"/>
</dbReference>
<evidence type="ECO:0000256" key="6">
    <source>
        <dbReference type="ARBA" id="ARBA00023242"/>
    </source>
</evidence>
<evidence type="ECO:0000313" key="8">
    <source>
        <dbReference type="Proteomes" id="UP000035680"/>
    </source>
</evidence>
<dbReference type="PANTHER" id="PTHR46469:SF1">
    <property type="entry name" value="TRANSCRIPTION INITIATION FACTOR TFIID SUBUNIT 8"/>
    <property type="match status" value="1"/>
</dbReference>
<keyword evidence="8" id="KW-1185">Reference proteome</keyword>